<evidence type="ECO:0000313" key="3">
    <source>
        <dbReference type="Proteomes" id="UP000024635"/>
    </source>
</evidence>
<comment type="caution">
    <text evidence="2">The sequence shown here is derived from an EMBL/GenBank/DDBJ whole genome shotgun (WGS) entry which is preliminary data.</text>
</comment>
<name>A0A016VG12_9BILA</name>
<proteinExistence type="predicted"/>
<keyword evidence="1" id="KW-1133">Transmembrane helix</keyword>
<reference evidence="3" key="1">
    <citation type="journal article" date="2015" name="Nat. Genet.">
        <title>The genome and transcriptome of the zoonotic hookworm Ancylostoma ceylanicum identify infection-specific gene families.</title>
        <authorList>
            <person name="Schwarz E.M."/>
            <person name="Hu Y."/>
            <person name="Antoshechkin I."/>
            <person name="Miller M.M."/>
            <person name="Sternberg P.W."/>
            <person name="Aroian R.V."/>
        </authorList>
    </citation>
    <scope>NUCLEOTIDE SEQUENCE</scope>
    <source>
        <strain evidence="3">HY135</strain>
    </source>
</reference>
<keyword evidence="1" id="KW-0812">Transmembrane</keyword>
<dbReference type="EMBL" id="JARK01001347">
    <property type="protein sequence ID" value="EYC25967.1"/>
    <property type="molecule type" value="Genomic_DNA"/>
</dbReference>
<accession>A0A016VG12</accession>
<keyword evidence="1" id="KW-0472">Membrane</keyword>
<sequence length="86" mass="9706">MENSLDSVCRKHLHLSLITVEYCVIPFLLLLVLFDEDNYYGSNANSLHRSTKPYKQSSGIGSGCELKANTDFLLHRYPCESPTPTL</sequence>
<protein>
    <submittedName>
        <fullName evidence="2">Uncharacterized protein</fullName>
    </submittedName>
</protein>
<dbReference type="Proteomes" id="UP000024635">
    <property type="component" value="Unassembled WGS sequence"/>
</dbReference>
<feature type="transmembrane region" description="Helical" evidence="1">
    <location>
        <begin position="12"/>
        <end position="34"/>
    </location>
</feature>
<organism evidence="2 3">
    <name type="scientific">Ancylostoma ceylanicum</name>
    <dbReference type="NCBI Taxonomy" id="53326"/>
    <lineage>
        <taxon>Eukaryota</taxon>
        <taxon>Metazoa</taxon>
        <taxon>Ecdysozoa</taxon>
        <taxon>Nematoda</taxon>
        <taxon>Chromadorea</taxon>
        <taxon>Rhabditida</taxon>
        <taxon>Rhabditina</taxon>
        <taxon>Rhabditomorpha</taxon>
        <taxon>Strongyloidea</taxon>
        <taxon>Ancylostomatidae</taxon>
        <taxon>Ancylostomatinae</taxon>
        <taxon>Ancylostoma</taxon>
    </lineage>
</organism>
<gene>
    <name evidence="2" type="primary">Acey_s0011.g1485</name>
    <name evidence="2" type="ORF">Y032_0011g1485</name>
</gene>
<evidence type="ECO:0000313" key="2">
    <source>
        <dbReference type="EMBL" id="EYC25967.1"/>
    </source>
</evidence>
<keyword evidence="3" id="KW-1185">Reference proteome</keyword>
<evidence type="ECO:0000256" key="1">
    <source>
        <dbReference type="SAM" id="Phobius"/>
    </source>
</evidence>
<dbReference type="AlphaFoldDB" id="A0A016VG12"/>